<evidence type="ECO:0000313" key="10">
    <source>
        <dbReference type="Proteomes" id="UP001592528"/>
    </source>
</evidence>
<dbReference type="EMBL" id="JBHEZZ010000001">
    <property type="protein sequence ID" value="MFC1399771.1"/>
    <property type="molecule type" value="Genomic_DNA"/>
</dbReference>
<evidence type="ECO:0000313" key="9">
    <source>
        <dbReference type="EMBL" id="MFC1399771.1"/>
    </source>
</evidence>
<evidence type="ECO:0000256" key="7">
    <source>
        <dbReference type="SAM" id="Phobius"/>
    </source>
</evidence>
<name>A0ABV6UE90_9ACTN</name>
<evidence type="ECO:0000256" key="3">
    <source>
        <dbReference type="ARBA" id="ARBA00022475"/>
    </source>
</evidence>
<evidence type="ECO:0000256" key="1">
    <source>
        <dbReference type="ARBA" id="ARBA00004651"/>
    </source>
</evidence>
<comment type="similarity">
    <text evidence="2">Belongs to the DedA family.</text>
</comment>
<feature type="domain" description="VTT" evidence="8">
    <location>
        <begin position="30"/>
        <end position="155"/>
    </location>
</feature>
<dbReference type="InterPro" id="IPR051311">
    <property type="entry name" value="DedA_domain"/>
</dbReference>
<dbReference type="InterPro" id="IPR032816">
    <property type="entry name" value="VTT_dom"/>
</dbReference>
<keyword evidence="6 7" id="KW-0472">Membrane</keyword>
<dbReference type="PANTHER" id="PTHR42709:SF6">
    <property type="entry name" value="UNDECAPRENYL PHOSPHATE TRANSPORTER A"/>
    <property type="match status" value="1"/>
</dbReference>
<comment type="caution">
    <text evidence="9">The sequence shown here is derived from an EMBL/GenBank/DDBJ whole genome shotgun (WGS) entry which is preliminary data.</text>
</comment>
<reference evidence="9 10" key="1">
    <citation type="submission" date="2024-09" db="EMBL/GenBank/DDBJ databases">
        <authorList>
            <person name="Lee S.D."/>
        </authorList>
    </citation>
    <scope>NUCLEOTIDE SEQUENCE [LARGE SCALE GENOMIC DNA]</scope>
    <source>
        <strain evidence="9 10">N1-5</strain>
    </source>
</reference>
<dbReference type="PANTHER" id="PTHR42709">
    <property type="entry name" value="ALKALINE PHOSPHATASE LIKE PROTEIN"/>
    <property type="match status" value="1"/>
</dbReference>
<evidence type="ECO:0000259" key="8">
    <source>
        <dbReference type="Pfam" id="PF09335"/>
    </source>
</evidence>
<feature type="transmembrane region" description="Helical" evidence="7">
    <location>
        <begin position="135"/>
        <end position="156"/>
    </location>
</feature>
<dbReference type="Pfam" id="PF09335">
    <property type="entry name" value="VTT_dom"/>
    <property type="match status" value="1"/>
</dbReference>
<keyword evidence="10" id="KW-1185">Reference proteome</keyword>
<feature type="transmembrane region" description="Helical" evidence="7">
    <location>
        <begin position="12"/>
        <end position="31"/>
    </location>
</feature>
<organism evidence="9 10">
    <name type="scientific">Streptacidiphilus cavernicola</name>
    <dbReference type="NCBI Taxonomy" id="3342716"/>
    <lineage>
        <taxon>Bacteria</taxon>
        <taxon>Bacillati</taxon>
        <taxon>Actinomycetota</taxon>
        <taxon>Actinomycetes</taxon>
        <taxon>Kitasatosporales</taxon>
        <taxon>Streptomycetaceae</taxon>
        <taxon>Streptacidiphilus</taxon>
    </lineage>
</organism>
<dbReference type="RefSeq" id="WP_051726094.1">
    <property type="nucleotide sequence ID" value="NZ_JBHEZZ010000001.1"/>
</dbReference>
<evidence type="ECO:0000256" key="2">
    <source>
        <dbReference type="ARBA" id="ARBA00010792"/>
    </source>
</evidence>
<keyword evidence="5 7" id="KW-1133">Transmembrane helix</keyword>
<evidence type="ECO:0000256" key="6">
    <source>
        <dbReference type="ARBA" id="ARBA00023136"/>
    </source>
</evidence>
<dbReference type="Proteomes" id="UP001592528">
    <property type="component" value="Unassembled WGS sequence"/>
</dbReference>
<keyword evidence="3" id="KW-1003">Cell membrane</keyword>
<comment type="subcellular location">
    <subcellularLocation>
        <location evidence="1">Cell membrane</location>
        <topology evidence="1">Multi-pass membrane protein</topology>
    </subcellularLocation>
</comment>
<keyword evidence="4 7" id="KW-0812">Transmembrane</keyword>
<feature type="transmembrane region" description="Helical" evidence="7">
    <location>
        <begin position="168"/>
        <end position="186"/>
    </location>
</feature>
<proteinExistence type="inferred from homology"/>
<sequence>MSEVLDLFGSSWFFIAALLAVLSDAFLPIVPSGTMVIAATLQASETHTSPVLLGVGVAIASFTGDLLLLRIARRGAAWAQRRLDRKPGAAGAAAYLLEALETRRARTIVAARFVPGGRSVLDLAVGTTATPPRRFLRWSAVSAAVWAAYIVGLGYLNEHTFDTSWLSFAVSCVAATTISAVIARMVQRQRRNAREAATAAADADDHLTTAPVAVS</sequence>
<feature type="transmembrane region" description="Helical" evidence="7">
    <location>
        <begin position="51"/>
        <end position="72"/>
    </location>
</feature>
<evidence type="ECO:0000256" key="5">
    <source>
        <dbReference type="ARBA" id="ARBA00022989"/>
    </source>
</evidence>
<protein>
    <submittedName>
        <fullName evidence="9">DedA family protein</fullName>
    </submittedName>
</protein>
<accession>A0ABV6UE90</accession>
<evidence type="ECO:0000256" key="4">
    <source>
        <dbReference type="ARBA" id="ARBA00022692"/>
    </source>
</evidence>
<gene>
    <name evidence="9" type="ORF">ACEZDJ_00490</name>
</gene>